<feature type="transmembrane region" description="Helical" evidence="6">
    <location>
        <begin position="107"/>
        <end position="128"/>
    </location>
</feature>
<reference evidence="7 8" key="1">
    <citation type="journal article" date="2013" name="Int. J. Syst. Evol. Microbiol.">
        <title>Ilumatobacter nonamiense sp. nov. and Ilumatobacter coccineum sp. nov., isolated from seashore sand.</title>
        <authorList>
            <person name="Matsumoto A."/>
            <person name="Kasai H."/>
            <person name="Matsuo Y."/>
            <person name="Shizuri Y."/>
            <person name="Ichikawa N."/>
            <person name="Fujita N."/>
            <person name="Omura S."/>
            <person name="Takahashi Y."/>
        </authorList>
    </citation>
    <scope>NUCLEOTIDE SEQUENCE [LARGE SCALE GENOMIC DNA]</scope>
    <source>
        <strain evidence="8">NBRC 103263 / KCTC 29153 / YM16-304</strain>
    </source>
</reference>
<feature type="transmembrane region" description="Helical" evidence="6">
    <location>
        <begin position="55"/>
        <end position="74"/>
    </location>
</feature>
<keyword evidence="5 6" id="KW-0472">Membrane</keyword>
<dbReference type="InterPro" id="IPR012506">
    <property type="entry name" value="TMEM86B-like"/>
</dbReference>
<organism evidence="7 8">
    <name type="scientific">Ilumatobacter coccineus (strain NBRC 103263 / KCTC 29153 / YM16-304)</name>
    <dbReference type="NCBI Taxonomy" id="1313172"/>
    <lineage>
        <taxon>Bacteria</taxon>
        <taxon>Bacillati</taxon>
        <taxon>Actinomycetota</taxon>
        <taxon>Acidimicrobiia</taxon>
        <taxon>Acidimicrobiales</taxon>
        <taxon>Ilumatobacteraceae</taxon>
        <taxon>Ilumatobacter</taxon>
    </lineage>
</organism>
<accession>A0A6C7EGR3</accession>
<evidence type="ECO:0000256" key="6">
    <source>
        <dbReference type="SAM" id="Phobius"/>
    </source>
</evidence>
<evidence type="ECO:0000313" key="8">
    <source>
        <dbReference type="Proteomes" id="UP000011863"/>
    </source>
</evidence>
<evidence type="ECO:0000256" key="4">
    <source>
        <dbReference type="ARBA" id="ARBA00022989"/>
    </source>
</evidence>
<comment type="subcellular location">
    <subcellularLocation>
        <location evidence="1">Membrane</location>
        <topology evidence="1">Multi-pass membrane protein</topology>
    </subcellularLocation>
</comment>
<comment type="similarity">
    <text evidence="2">Belongs to the TMEM86 family.</text>
</comment>
<dbReference type="EMBL" id="AP012057">
    <property type="protein sequence ID" value="BAN03156.1"/>
    <property type="molecule type" value="Genomic_DNA"/>
</dbReference>
<dbReference type="GO" id="GO:0016020">
    <property type="term" value="C:membrane"/>
    <property type="evidence" value="ECO:0007669"/>
    <property type="project" value="UniProtKB-SubCell"/>
</dbReference>
<evidence type="ECO:0000256" key="2">
    <source>
        <dbReference type="ARBA" id="ARBA00007375"/>
    </source>
</evidence>
<proteinExistence type="inferred from homology"/>
<evidence type="ECO:0000256" key="5">
    <source>
        <dbReference type="ARBA" id="ARBA00023136"/>
    </source>
</evidence>
<dbReference type="PANTHER" id="PTHR31885:SF6">
    <property type="entry name" value="GH04784P"/>
    <property type="match status" value="1"/>
</dbReference>
<gene>
    <name evidence="7" type="ORF">YM304_28420</name>
</gene>
<keyword evidence="4 6" id="KW-1133">Transmembrane helix</keyword>
<dbReference type="AlphaFoldDB" id="A0A6C7EGR3"/>
<name>A0A6C7EGR3_ILUCY</name>
<feature type="transmembrane region" description="Helical" evidence="6">
    <location>
        <begin position="140"/>
        <end position="162"/>
    </location>
</feature>
<evidence type="ECO:0000256" key="1">
    <source>
        <dbReference type="ARBA" id="ARBA00004141"/>
    </source>
</evidence>
<feature type="transmembrane region" description="Helical" evidence="6">
    <location>
        <begin position="81"/>
        <end position="101"/>
    </location>
</feature>
<dbReference type="RefSeq" id="WP_015442403.1">
    <property type="nucleotide sequence ID" value="NC_020520.1"/>
</dbReference>
<dbReference type="Pfam" id="PF07947">
    <property type="entry name" value="YhhN"/>
    <property type="match status" value="1"/>
</dbReference>
<protein>
    <recommendedName>
        <fullName evidence="9">Lysoplasmalogenase</fullName>
    </recommendedName>
</protein>
<keyword evidence="3 6" id="KW-0812">Transmembrane</keyword>
<dbReference type="PANTHER" id="PTHR31885">
    <property type="entry name" value="GH04784P"/>
    <property type="match status" value="1"/>
</dbReference>
<keyword evidence="8" id="KW-1185">Reference proteome</keyword>
<evidence type="ECO:0000313" key="7">
    <source>
        <dbReference type="EMBL" id="BAN03156.1"/>
    </source>
</evidence>
<feature type="transmembrane region" description="Helical" evidence="6">
    <location>
        <begin position="6"/>
        <end position="23"/>
    </location>
</feature>
<evidence type="ECO:0000256" key="3">
    <source>
        <dbReference type="ARBA" id="ARBA00022692"/>
    </source>
</evidence>
<dbReference type="OrthoDB" id="4350515at2"/>
<dbReference type="KEGG" id="aym:YM304_28420"/>
<sequence length="209" mass="21795">MNTAGLTFFAIAAVAMLTDWWAVSSGRLHVERIAKPSVMVALVAAAVVIDMEPSALRPWIIAALVGGLIGDVMLLPEVDRFLFGLGAFLCGHLCYVVAFSLDWNPGWLIAAGLVGLAAMVAAAGVPILRAVASTAMFVPVAAYFAVSIAVVLVAAASGRWLLFAGALTFATSDSILGHDRFVDPDADHRTAVHVTYHLGQAAIVLGTLP</sequence>
<dbReference type="GO" id="GO:0016787">
    <property type="term" value="F:hydrolase activity"/>
    <property type="evidence" value="ECO:0007669"/>
    <property type="project" value="TreeGrafter"/>
</dbReference>
<evidence type="ECO:0008006" key="9">
    <source>
        <dbReference type="Google" id="ProtNLM"/>
    </source>
</evidence>
<dbReference type="Proteomes" id="UP000011863">
    <property type="component" value="Chromosome"/>
</dbReference>